<dbReference type="Proteomes" id="UP000069940">
    <property type="component" value="Unassembled WGS sequence"/>
</dbReference>
<protein>
    <recommendedName>
        <fullName evidence="3">ZAD domain-containing protein</fullName>
    </recommendedName>
</protein>
<keyword evidence="5" id="KW-1185">Reference proteome</keyword>
<feature type="binding site" evidence="1">
    <location>
        <position position="17"/>
    </location>
    <ligand>
        <name>Zn(2+)</name>
        <dbReference type="ChEBI" id="CHEBI:29105"/>
    </ligand>
</feature>
<feature type="region of interest" description="Disordered" evidence="2">
    <location>
        <begin position="864"/>
        <end position="889"/>
    </location>
</feature>
<dbReference type="GeneID" id="109425969"/>
<proteinExistence type="predicted"/>
<dbReference type="SUPFAM" id="SSF57716">
    <property type="entry name" value="Glucocorticoid receptor-like (DNA-binding domain)"/>
    <property type="match status" value="1"/>
</dbReference>
<dbReference type="PANTHER" id="PTHR39942">
    <property type="entry name" value="BCDNA.LD26519-RELATED"/>
    <property type="match status" value="1"/>
</dbReference>
<feature type="region of interest" description="Disordered" evidence="2">
    <location>
        <begin position="135"/>
        <end position="170"/>
    </location>
</feature>
<evidence type="ECO:0000313" key="5">
    <source>
        <dbReference type="Proteomes" id="UP000069940"/>
    </source>
</evidence>
<name>A0ABM1ZGR5_AEDAL</name>
<dbReference type="PANTHER" id="PTHR39942:SF1">
    <property type="entry name" value="BCDNA.LD26519-RELATED"/>
    <property type="match status" value="1"/>
</dbReference>
<keyword evidence="1" id="KW-0862">Zinc</keyword>
<feature type="compositionally biased region" description="Acidic residues" evidence="2">
    <location>
        <begin position="139"/>
        <end position="160"/>
    </location>
</feature>
<dbReference type="EnsemblMetazoa" id="AALFPA23_018319.R26895">
    <property type="protein sequence ID" value="AALFPA23_018319.P26895"/>
    <property type="gene ID" value="AALFPA23_018319"/>
</dbReference>
<evidence type="ECO:0000259" key="3">
    <source>
        <dbReference type="PROSITE" id="PS51915"/>
    </source>
</evidence>
<dbReference type="InterPro" id="IPR012934">
    <property type="entry name" value="Znf_AD"/>
</dbReference>
<evidence type="ECO:0000256" key="2">
    <source>
        <dbReference type="SAM" id="MobiDB-lite"/>
    </source>
</evidence>
<feature type="region of interest" description="Disordered" evidence="2">
    <location>
        <begin position="509"/>
        <end position="534"/>
    </location>
</feature>
<feature type="binding site" evidence="1">
    <location>
        <position position="62"/>
    </location>
    <ligand>
        <name>Zn(2+)</name>
        <dbReference type="ChEBI" id="CHEBI:29105"/>
    </ligand>
</feature>
<keyword evidence="1" id="KW-0863">Zinc-finger</keyword>
<evidence type="ECO:0000313" key="4">
    <source>
        <dbReference type="EnsemblMetazoa" id="AALFPA23_018319.P26895"/>
    </source>
</evidence>
<dbReference type="RefSeq" id="XP_019556926.3">
    <property type="nucleotide sequence ID" value="XM_019701381.3"/>
</dbReference>
<dbReference type="PROSITE" id="PS51915">
    <property type="entry name" value="ZAD"/>
    <property type="match status" value="1"/>
</dbReference>
<dbReference type="Gene3D" id="2.20.25.240">
    <property type="match status" value="2"/>
</dbReference>
<feature type="binding site" evidence="1">
    <location>
        <position position="65"/>
    </location>
    <ligand>
        <name>Zn(2+)</name>
        <dbReference type="ChEBI" id="CHEBI:29105"/>
    </ligand>
</feature>
<keyword evidence="1" id="KW-0479">Metal-binding</keyword>
<dbReference type="Gene3D" id="3.40.1800.20">
    <property type="match status" value="1"/>
</dbReference>
<evidence type="ECO:0000256" key="1">
    <source>
        <dbReference type="PROSITE-ProRule" id="PRU01263"/>
    </source>
</evidence>
<reference evidence="4" key="2">
    <citation type="submission" date="2025-05" db="UniProtKB">
        <authorList>
            <consortium name="EnsemblMetazoa"/>
        </authorList>
    </citation>
    <scope>IDENTIFICATION</scope>
    <source>
        <strain evidence="4">Foshan</strain>
    </source>
</reference>
<feature type="domain" description="ZAD" evidence="3">
    <location>
        <begin position="15"/>
        <end position="89"/>
    </location>
</feature>
<dbReference type="Pfam" id="PF07776">
    <property type="entry name" value="zf-AD"/>
    <property type="match status" value="1"/>
</dbReference>
<dbReference type="SMART" id="SM00868">
    <property type="entry name" value="zf-AD"/>
    <property type="match status" value="1"/>
</dbReference>
<feature type="binding site" evidence="1">
    <location>
        <position position="20"/>
    </location>
    <ligand>
        <name>Zn(2+)</name>
        <dbReference type="ChEBI" id="CHEBI:29105"/>
    </ligand>
</feature>
<reference evidence="5" key="1">
    <citation type="journal article" date="2015" name="Proc. Natl. Acad. Sci. U.S.A.">
        <title>Genome sequence of the Asian Tiger mosquito, Aedes albopictus, reveals insights into its biology, genetics, and evolution.</title>
        <authorList>
            <person name="Chen X.G."/>
            <person name="Jiang X."/>
            <person name="Gu J."/>
            <person name="Xu M."/>
            <person name="Wu Y."/>
            <person name="Deng Y."/>
            <person name="Zhang C."/>
            <person name="Bonizzoni M."/>
            <person name="Dermauw W."/>
            <person name="Vontas J."/>
            <person name="Armbruster P."/>
            <person name="Huang X."/>
            <person name="Yang Y."/>
            <person name="Zhang H."/>
            <person name="He W."/>
            <person name="Peng H."/>
            <person name="Liu Y."/>
            <person name="Wu K."/>
            <person name="Chen J."/>
            <person name="Lirakis M."/>
            <person name="Topalis P."/>
            <person name="Van Leeuwen T."/>
            <person name="Hall A.B."/>
            <person name="Jiang X."/>
            <person name="Thorpe C."/>
            <person name="Mueller R.L."/>
            <person name="Sun C."/>
            <person name="Waterhouse R.M."/>
            <person name="Yan G."/>
            <person name="Tu Z.J."/>
            <person name="Fang X."/>
            <person name="James A.A."/>
        </authorList>
    </citation>
    <scope>NUCLEOTIDE SEQUENCE [LARGE SCALE GENOMIC DNA]</scope>
    <source>
        <strain evidence="5">Foshan</strain>
    </source>
</reference>
<accession>A0ABM1ZGR5</accession>
<sequence length="1284" mass="147881">MAEFSDSLGLQDFQNYCRLCFEPGSKLENLLTSPVERNLGEKIVDCVNVSILPEDSPATLVCQRCLALVEQFYDFKEMCKKHEYTFQTSIRLRNSEPADIAIETVHIKTELPDEDVGEEPVELIPLEFTSENIKQDCEQGSESESENQEEHGESEDEDESQSGGKSKTGKRIYRKAETKLLVRLIHNGFLMNCKAIKLTGVMQWICRNSACRMSFTATVDWKITLHTAKVHNHYPFVNRTGTIQREDSGLFDRYSISSCTGKTVLIWNNYEWLVGETRKGYRKAVCKDTKRKCHNYITIKGDFESVQEFGQHNHPESYILYRDDDNPDENELNPWDLFVQINPCGLPIGTDWDMNRRVKLFHNRFQYRLMDCTWNGTSRWACDMINCKVNVLMDSDENVSSEEHNHEPLPCGIFNRFFFSVVRANTKCLKLCFNGHCYGSRDSNHWVCTTSGCYVKLYVGSDYQSFAEKGHHKHDGFSVVVKPIKKKAVFLTTENPFLPDSITIDDLHKPRPSTSKSIQPKLGPPLMTPENAPKTRKLRETVNGSIRMIYDGYRYSLWNFFPDGTTYWCCWGIRCKKSIHMTSQGLIYAKNESQEHQHPPQVTKVDQITHENGEKELYAIFKDLQHNTILVYRNTLWDLVLGEQCYVATCQRCETNIKITENFTKFTQSSECRNHDEKMILIRVASKPIEGDPIIWEIYKRNFPLQLSDGTIFTKGRHSQLFIDGFRYTLVSFTWTGGELWRCAIQRCPARGKIVEPRGDFNTPVHTHEPHVMMQGKIWSEARQREEWYFVVISLKKTIATLYYNTYCYALKDRQRNIWSCFPGPCQAVVRIEGDFERVVEEMEHSHDGTLTFIRTDKTYDSQECYGPATGTSKKRPREESSSSAAADVDPLSLLNVTIDAPSTESSDRPEEDPNEYAMDVDSFYQVNIKEEPSSSSPDNSSPKLQEIINALLQPVSNPNQTPQPEPVVHYHDGYTYNRATALSDGRIRLDCNKIRCPGRVIIGNDHIGRIKDGHTHTKAYESGGSICDYDGQCYQYIVLNDAQRGIPINLVCDGFRYNFHTRSPNAEVVWQCDYCSVKATVNASYTYIQFDGSHTHERYDILVPTDENPESESSNVAGPSNFFFIEEVIWDQHRYNKPLYIRRLNVSKWRCFRTRECKAHLYQNAEGTFKEMESHDHEGPIEASGEARFDPTMKLKDRYAVMKSYGKSQVRHLVFQNQIYIERNPSVWNCANKLCNAQLSVYDNFDFIQAVGTHTHQPTMAIVMFRSEVQKHVGPAEMALDAV</sequence>
<organism evidence="4 5">
    <name type="scientific">Aedes albopictus</name>
    <name type="common">Asian tiger mosquito</name>
    <name type="synonym">Stegomyia albopicta</name>
    <dbReference type="NCBI Taxonomy" id="7160"/>
    <lineage>
        <taxon>Eukaryota</taxon>
        <taxon>Metazoa</taxon>
        <taxon>Ecdysozoa</taxon>
        <taxon>Arthropoda</taxon>
        <taxon>Hexapoda</taxon>
        <taxon>Insecta</taxon>
        <taxon>Pterygota</taxon>
        <taxon>Neoptera</taxon>
        <taxon>Endopterygota</taxon>
        <taxon>Diptera</taxon>
        <taxon>Nematocera</taxon>
        <taxon>Culicoidea</taxon>
        <taxon>Culicidae</taxon>
        <taxon>Culicinae</taxon>
        <taxon>Aedini</taxon>
        <taxon>Aedes</taxon>
        <taxon>Stegomyia</taxon>
    </lineage>
</organism>